<protein>
    <submittedName>
        <fullName evidence="9">Benzoate 4-monooxygenase cytochrome P450</fullName>
    </submittedName>
</protein>
<organism evidence="9 10">
    <name type="scientific">Apiospora marii</name>
    <dbReference type="NCBI Taxonomy" id="335849"/>
    <lineage>
        <taxon>Eukaryota</taxon>
        <taxon>Fungi</taxon>
        <taxon>Dikarya</taxon>
        <taxon>Ascomycota</taxon>
        <taxon>Pezizomycotina</taxon>
        <taxon>Sordariomycetes</taxon>
        <taxon>Xylariomycetidae</taxon>
        <taxon>Amphisphaeriales</taxon>
        <taxon>Apiosporaceae</taxon>
        <taxon>Apiospora</taxon>
    </lineage>
</organism>
<keyword evidence="6" id="KW-0408">Iron</keyword>
<evidence type="ECO:0000256" key="7">
    <source>
        <dbReference type="ARBA" id="ARBA00023033"/>
    </source>
</evidence>
<dbReference type="Pfam" id="PF00067">
    <property type="entry name" value="p450"/>
    <property type="match status" value="1"/>
</dbReference>
<keyword evidence="8" id="KW-0472">Membrane</keyword>
<keyword evidence="5" id="KW-0560">Oxidoreductase</keyword>
<evidence type="ECO:0000313" key="9">
    <source>
        <dbReference type="EMBL" id="KAK8023456.1"/>
    </source>
</evidence>
<dbReference type="PANTHER" id="PTHR24305">
    <property type="entry name" value="CYTOCHROME P450"/>
    <property type="match status" value="1"/>
</dbReference>
<accession>A0ABR1RZV5</accession>
<comment type="similarity">
    <text evidence="2">Belongs to the cytochrome P450 family.</text>
</comment>
<evidence type="ECO:0000256" key="2">
    <source>
        <dbReference type="ARBA" id="ARBA00010617"/>
    </source>
</evidence>
<feature type="transmembrane region" description="Helical" evidence="8">
    <location>
        <begin position="20"/>
        <end position="39"/>
    </location>
</feature>
<dbReference type="EMBL" id="JAQQWI010000008">
    <property type="protein sequence ID" value="KAK8023456.1"/>
    <property type="molecule type" value="Genomic_DNA"/>
</dbReference>
<dbReference type="CDD" id="cd11062">
    <property type="entry name" value="CYP58-like"/>
    <property type="match status" value="1"/>
</dbReference>
<dbReference type="PRINTS" id="PR00385">
    <property type="entry name" value="P450"/>
</dbReference>
<dbReference type="Gene3D" id="1.10.630.10">
    <property type="entry name" value="Cytochrome P450"/>
    <property type="match status" value="1"/>
</dbReference>
<keyword evidence="8" id="KW-0812">Transmembrane</keyword>
<dbReference type="Proteomes" id="UP001396898">
    <property type="component" value="Unassembled WGS sequence"/>
</dbReference>
<evidence type="ECO:0000256" key="6">
    <source>
        <dbReference type="ARBA" id="ARBA00023004"/>
    </source>
</evidence>
<sequence length="517" mass="58408">MTVGFYYVLDTRVLAAWPPVLVGLCGILLSLRSVYRLFFHPLSHIPGPRLAAISHASEFYHDVVRNGMYLWEVEKMHERYGPVVRINPREIHIKDPHFYDEVYAPASRKREKDPHFVGIFGFPTSMIATVGHEHHRLRRGMLNSFFSKRSVLALASVLHDKEARLRARLEQLHADDAVVRLDDAYAALTADVISQYSWGVSAGFLDDAAFNNDIRGALNEISELVHVNRFFPYLGAALRVLPRRLLGWLRPAATAVLDMQDLVTRSSQGGDDDGGGDGKQQRQKTIFDALTDPQNPPEERSARRLEEEGLILVVAGTETTARTLTLASYHIFRDKPLLGKLRDEVLTVMPTPTTNASWTDLEKLPYLSGVVHEAVRLSHGPIFRSPRIAPTEALKYKDVIIPPGTPVSMSSYLVHMDSQVFPEPERFKPERWVEAADKGEHLSKFVVSFTRGSRICLGMNLAYAELYMTLASIIRRFDMELYETGPEDIRIHREMGIGQPKKGDFCVRAKITRVITE</sequence>
<comment type="cofactor">
    <cofactor evidence="1">
        <name>heme</name>
        <dbReference type="ChEBI" id="CHEBI:30413"/>
    </cofactor>
</comment>
<name>A0ABR1RZV5_9PEZI</name>
<reference evidence="9 10" key="1">
    <citation type="submission" date="2023-01" db="EMBL/GenBank/DDBJ databases">
        <title>Analysis of 21 Apiospora genomes using comparative genomics revels a genus with tremendous synthesis potential of carbohydrate active enzymes and secondary metabolites.</title>
        <authorList>
            <person name="Sorensen T."/>
        </authorList>
    </citation>
    <scope>NUCLEOTIDE SEQUENCE [LARGE SCALE GENOMIC DNA]</scope>
    <source>
        <strain evidence="9 10">CBS 20057</strain>
    </source>
</reference>
<comment type="caution">
    <text evidence="9">The sequence shown here is derived from an EMBL/GenBank/DDBJ whole genome shotgun (WGS) entry which is preliminary data.</text>
</comment>
<dbReference type="InterPro" id="IPR050121">
    <property type="entry name" value="Cytochrome_P450_monoxygenase"/>
</dbReference>
<dbReference type="InterPro" id="IPR002401">
    <property type="entry name" value="Cyt_P450_E_grp-I"/>
</dbReference>
<evidence type="ECO:0000256" key="3">
    <source>
        <dbReference type="ARBA" id="ARBA00022617"/>
    </source>
</evidence>
<keyword evidence="7" id="KW-0503">Monooxygenase</keyword>
<gene>
    <name evidence="9" type="ORF">PG991_006695</name>
</gene>
<evidence type="ECO:0000313" key="10">
    <source>
        <dbReference type="Proteomes" id="UP001396898"/>
    </source>
</evidence>
<dbReference type="SUPFAM" id="SSF48264">
    <property type="entry name" value="Cytochrome P450"/>
    <property type="match status" value="1"/>
</dbReference>
<proteinExistence type="inferred from homology"/>
<dbReference type="InterPro" id="IPR036396">
    <property type="entry name" value="Cyt_P450_sf"/>
</dbReference>
<dbReference type="PRINTS" id="PR00463">
    <property type="entry name" value="EP450I"/>
</dbReference>
<keyword evidence="8" id="KW-1133">Transmembrane helix</keyword>
<evidence type="ECO:0000256" key="8">
    <source>
        <dbReference type="SAM" id="Phobius"/>
    </source>
</evidence>
<dbReference type="PANTHER" id="PTHR24305:SF157">
    <property type="entry name" value="N-ACETYLTRYPTOPHAN 6-HYDROXYLASE IVOC-RELATED"/>
    <property type="match status" value="1"/>
</dbReference>
<dbReference type="InterPro" id="IPR001128">
    <property type="entry name" value="Cyt_P450"/>
</dbReference>
<keyword evidence="10" id="KW-1185">Reference proteome</keyword>
<evidence type="ECO:0000256" key="1">
    <source>
        <dbReference type="ARBA" id="ARBA00001971"/>
    </source>
</evidence>
<keyword evidence="3" id="KW-0349">Heme</keyword>
<evidence type="ECO:0000256" key="4">
    <source>
        <dbReference type="ARBA" id="ARBA00022723"/>
    </source>
</evidence>
<evidence type="ECO:0000256" key="5">
    <source>
        <dbReference type="ARBA" id="ARBA00023002"/>
    </source>
</evidence>
<keyword evidence="4" id="KW-0479">Metal-binding</keyword>